<dbReference type="AlphaFoldDB" id="A0AAU9J208"/>
<dbReference type="InterPro" id="IPR036236">
    <property type="entry name" value="Znf_C2H2_sf"/>
</dbReference>
<feature type="region of interest" description="Disordered" evidence="5">
    <location>
        <begin position="124"/>
        <end position="160"/>
    </location>
</feature>
<keyword evidence="3" id="KW-0862">Zinc</keyword>
<dbReference type="GO" id="GO:0046540">
    <property type="term" value="C:U4/U6 x U5 tri-snRNP complex"/>
    <property type="evidence" value="ECO:0007669"/>
    <property type="project" value="TreeGrafter"/>
</dbReference>
<feature type="region of interest" description="Disordered" evidence="5">
    <location>
        <begin position="1"/>
        <end position="39"/>
    </location>
</feature>
<dbReference type="GO" id="GO:0008270">
    <property type="term" value="F:zinc ion binding"/>
    <property type="evidence" value="ECO:0007669"/>
    <property type="project" value="UniProtKB-KW"/>
</dbReference>
<feature type="compositionally biased region" description="Basic and acidic residues" evidence="5">
    <location>
        <begin position="7"/>
        <end position="34"/>
    </location>
</feature>
<accession>A0AAU9J208</accession>
<dbReference type="SUPFAM" id="SSF57667">
    <property type="entry name" value="beta-beta-alpha zinc fingers"/>
    <property type="match status" value="1"/>
</dbReference>
<evidence type="ECO:0000313" key="7">
    <source>
        <dbReference type="EMBL" id="CAG9321218.1"/>
    </source>
</evidence>
<dbReference type="EMBL" id="CAJZBQ010000028">
    <property type="protein sequence ID" value="CAG9321218.1"/>
    <property type="molecule type" value="Genomic_DNA"/>
</dbReference>
<feature type="domain" description="Zinc finger double-stranded RNA binding" evidence="6">
    <location>
        <begin position="76"/>
        <end position="100"/>
    </location>
</feature>
<feature type="compositionally biased region" description="Basic and acidic residues" evidence="5">
    <location>
        <begin position="135"/>
        <end position="160"/>
    </location>
</feature>
<keyword evidence="2" id="KW-0863">Zinc-finger</keyword>
<dbReference type="GO" id="GO:0005681">
    <property type="term" value="C:spliceosomal complex"/>
    <property type="evidence" value="ECO:0007669"/>
    <property type="project" value="InterPro"/>
</dbReference>
<keyword evidence="8" id="KW-1185">Reference proteome</keyword>
<dbReference type="Proteomes" id="UP001162131">
    <property type="component" value="Unassembled WGS sequence"/>
</dbReference>
<name>A0AAU9J208_9CILI</name>
<protein>
    <recommendedName>
        <fullName evidence="6">Zinc finger double-stranded RNA binding domain-containing protein</fullName>
    </recommendedName>
</protein>
<dbReference type="GO" id="GO:0000398">
    <property type="term" value="P:mRNA splicing, via spliceosome"/>
    <property type="evidence" value="ECO:0007669"/>
    <property type="project" value="InterPro"/>
</dbReference>
<dbReference type="PANTHER" id="PTHR45986:SF1">
    <property type="entry name" value="ZINC FINGER MATRIN-TYPE PROTEIN 2"/>
    <property type="match status" value="1"/>
</dbReference>
<evidence type="ECO:0000259" key="6">
    <source>
        <dbReference type="Pfam" id="PF12171"/>
    </source>
</evidence>
<comment type="caution">
    <text evidence="7">The sequence shown here is derived from an EMBL/GenBank/DDBJ whole genome shotgun (WGS) entry which is preliminary data.</text>
</comment>
<dbReference type="Pfam" id="PF12171">
    <property type="entry name" value="zf-C2H2_jaz"/>
    <property type="match status" value="1"/>
</dbReference>
<reference evidence="7" key="1">
    <citation type="submission" date="2021-09" db="EMBL/GenBank/DDBJ databases">
        <authorList>
            <consortium name="AG Swart"/>
            <person name="Singh M."/>
            <person name="Singh A."/>
            <person name="Seah K."/>
            <person name="Emmerich C."/>
        </authorList>
    </citation>
    <scope>NUCLEOTIDE SEQUENCE</scope>
    <source>
        <strain evidence="7">ATCC30299</strain>
    </source>
</reference>
<gene>
    <name evidence="7" type="ORF">BSTOLATCC_MIC28505</name>
</gene>
<sequence length="160" mass="18719">MSFEIQYDDKGRRHWKQTDRSHSPESKPPEETKAKPVPIDYSRALEARESKIKLDNQVGIRKIAAEDKSSSKYLGYYCKPCDFSVNDSLAWLDHLNSEQHNRMHGNLMKVEKVTVDAVEQRLKELKQKKPKKRPPTIEEIMKRLDSKEPEPSKKQKITED</sequence>
<evidence type="ECO:0000256" key="1">
    <source>
        <dbReference type="ARBA" id="ARBA00022723"/>
    </source>
</evidence>
<evidence type="ECO:0000256" key="2">
    <source>
        <dbReference type="ARBA" id="ARBA00022771"/>
    </source>
</evidence>
<keyword evidence="4" id="KW-0539">Nucleus</keyword>
<dbReference type="PANTHER" id="PTHR45986">
    <property type="entry name" value="ZINC FINGER MATRIN-TYPE PROTEIN 2"/>
    <property type="match status" value="1"/>
</dbReference>
<dbReference type="InterPro" id="IPR040107">
    <property type="entry name" value="Snu23"/>
</dbReference>
<evidence type="ECO:0000256" key="4">
    <source>
        <dbReference type="ARBA" id="ARBA00023242"/>
    </source>
</evidence>
<evidence type="ECO:0000256" key="3">
    <source>
        <dbReference type="ARBA" id="ARBA00022833"/>
    </source>
</evidence>
<dbReference type="InterPro" id="IPR022755">
    <property type="entry name" value="Znf_C2H2_jaz"/>
</dbReference>
<evidence type="ECO:0000313" key="8">
    <source>
        <dbReference type="Proteomes" id="UP001162131"/>
    </source>
</evidence>
<proteinExistence type="predicted"/>
<evidence type="ECO:0000256" key="5">
    <source>
        <dbReference type="SAM" id="MobiDB-lite"/>
    </source>
</evidence>
<keyword evidence="1" id="KW-0479">Metal-binding</keyword>
<organism evidence="7 8">
    <name type="scientific">Blepharisma stoltei</name>
    <dbReference type="NCBI Taxonomy" id="1481888"/>
    <lineage>
        <taxon>Eukaryota</taxon>
        <taxon>Sar</taxon>
        <taxon>Alveolata</taxon>
        <taxon>Ciliophora</taxon>
        <taxon>Postciliodesmatophora</taxon>
        <taxon>Heterotrichea</taxon>
        <taxon>Heterotrichida</taxon>
        <taxon>Blepharismidae</taxon>
        <taxon>Blepharisma</taxon>
    </lineage>
</organism>